<feature type="transmembrane region" description="Helical" evidence="1">
    <location>
        <begin position="133"/>
        <end position="153"/>
    </location>
</feature>
<feature type="transmembrane region" description="Helical" evidence="1">
    <location>
        <begin position="46"/>
        <end position="65"/>
    </location>
</feature>
<evidence type="ECO:0000313" key="3">
    <source>
        <dbReference type="Proteomes" id="UP001185927"/>
    </source>
</evidence>
<feature type="transmembrane region" description="Helical" evidence="1">
    <location>
        <begin position="77"/>
        <end position="96"/>
    </location>
</feature>
<dbReference type="InterPro" id="IPR009339">
    <property type="entry name" value="DUF998"/>
</dbReference>
<reference evidence="2 3" key="1">
    <citation type="submission" date="2023-10" db="EMBL/GenBank/DDBJ databases">
        <title>Development of a sustainable strategy for remediation of hydrocarbon-contaminated territories based on the waste exchange concept.</title>
        <authorList>
            <person name="Krivoruchko A."/>
        </authorList>
    </citation>
    <scope>NUCLEOTIDE SEQUENCE [LARGE SCALE GENOMIC DNA]</scope>
    <source>
        <strain evidence="2 3">IEGM 1203</strain>
    </source>
</reference>
<accession>A0ABU4BXZ7</accession>
<dbReference type="EMBL" id="JAWLKB010000009">
    <property type="protein sequence ID" value="MDV6269074.1"/>
    <property type="molecule type" value="Genomic_DNA"/>
</dbReference>
<dbReference type="RefSeq" id="WP_317543623.1">
    <property type="nucleotide sequence ID" value="NZ_JAWLKB010000009.1"/>
</dbReference>
<feature type="transmembrane region" description="Helical" evidence="1">
    <location>
        <begin position="165"/>
        <end position="185"/>
    </location>
</feature>
<organism evidence="2 3">
    <name type="scientific">Rhodococcus globerulus</name>
    <dbReference type="NCBI Taxonomy" id="33008"/>
    <lineage>
        <taxon>Bacteria</taxon>
        <taxon>Bacillati</taxon>
        <taxon>Actinomycetota</taxon>
        <taxon>Actinomycetes</taxon>
        <taxon>Mycobacteriales</taxon>
        <taxon>Nocardiaceae</taxon>
        <taxon>Rhodococcus</taxon>
    </lineage>
</organism>
<sequence length="231" mass="24748">MSVLYLLVEILTAGAWKTPYSFARDSISSLGVTTCSTDSCSPLHDVMNAAFMVLGALTILGAALLHKYIPDGRTKKWILGLAVVVALSTAATGMFPANDGTFVHWTAVLPGFVARHAVLVFLAVAFWNHQRWIAVWSGLCAATGLVGAVLLLGRTLTFGLGERLTLYPLPMWMAVTGVAAILALMRRTVLKNVDMTLLGNGFITALLSLRPRRSLPPVSTDVLARRAKASV</sequence>
<dbReference type="Pfam" id="PF06197">
    <property type="entry name" value="DUF998"/>
    <property type="match status" value="1"/>
</dbReference>
<keyword evidence="3" id="KW-1185">Reference proteome</keyword>
<keyword evidence="1" id="KW-0472">Membrane</keyword>
<evidence type="ECO:0000256" key="1">
    <source>
        <dbReference type="SAM" id="Phobius"/>
    </source>
</evidence>
<keyword evidence="1" id="KW-0812">Transmembrane</keyword>
<gene>
    <name evidence="2" type="ORF">R3Q16_20875</name>
</gene>
<proteinExistence type="predicted"/>
<evidence type="ECO:0000313" key="2">
    <source>
        <dbReference type="EMBL" id="MDV6269074.1"/>
    </source>
</evidence>
<comment type="caution">
    <text evidence="2">The sequence shown here is derived from an EMBL/GenBank/DDBJ whole genome shotgun (WGS) entry which is preliminary data.</text>
</comment>
<name>A0ABU4BXZ7_RHOGO</name>
<keyword evidence="1" id="KW-1133">Transmembrane helix</keyword>
<dbReference type="Proteomes" id="UP001185927">
    <property type="component" value="Unassembled WGS sequence"/>
</dbReference>
<feature type="transmembrane region" description="Helical" evidence="1">
    <location>
        <begin position="102"/>
        <end position="126"/>
    </location>
</feature>
<protein>
    <submittedName>
        <fullName evidence="2">DUF998 domain-containing protein</fullName>
    </submittedName>
</protein>